<proteinExistence type="predicted"/>
<keyword evidence="1" id="KW-0732">Signal</keyword>
<evidence type="ECO:0000313" key="3">
    <source>
        <dbReference type="Proteomes" id="UP000292372"/>
    </source>
</evidence>
<accession>A0A4Q9FNR7</accession>
<sequence length="252" mass="28779">MNRFTLFFLVCAALCLTSCQFSENIYLNEDGSGRMEFSFNASEIMQMAGQKMSENPGEKDMDSTFTFKEIFDEKRDSIANLSQEEQEKLKAIEKFSVHMLMSEKDMKFNMEIFTDFKNSNELQDMFSALNTVSNLQGKKAAKINDPNNPFSAFAKGGNSNLSYSFNNGVFKRQVAIVDKELQRQMMDSLGQAAMMFANSKYKLNYHFPRRVKSVSNDKAMFSADGKTVIIEYGLMDYLTNPEVMNLEIVLED</sequence>
<feature type="chain" id="PRO_5020377798" description="Lipoprotein" evidence="1">
    <location>
        <begin position="24"/>
        <end position="252"/>
    </location>
</feature>
<keyword evidence="3" id="KW-1185">Reference proteome</keyword>
<organism evidence="2 3">
    <name type="scientific">Hyunsoonleella pacifica</name>
    <dbReference type="NCBI Taxonomy" id="1080224"/>
    <lineage>
        <taxon>Bacteria</taxon>
        <taxon>Pseudomonadati</taxon>
        <taxon>Bacteroidota</taxon>
        <taxon>Flavobacteriia</taxon>
        <taxon>Flavobacteriales</taxon>
        <taxon>Flavobacteriaceae</taxon>
    </lineage>
</organism>
<dbReference type="OrthoDB" id="978531at2"/>
<dbReference type="EMBL" id="SIRS01000005">
    <property type="protein sequence ID" value="TBN14292.1"/>
    <property type="molecule type" value="Genomic_DNA"/>
</dbReference>
<feature type="signal peptide" evidence="1">
    <location>
        <begin position="1"/>
        <end position="23"/>
    </location>
</feature>
<dbReference type="Proteomes" id="UP000292372">
    <property type="component" value="Unassembled WGS sequence"/>
</dbReference>
<protein>
    <recommendedName>
        <fullName evidence="4">Lipoprotein</fullName>
    </recommendedName>
</protein>
<gene>
    <name evidence="2" type="ORF">EYD46_12000</name>
</gene>
<comment type="caution">
    <text evidence="2">The sequence shown here is derived from an EMBL/GenBank/DDBJ whole genome shotgun (WGS) entry which is preliminary data.</text>
</comment>
<reference evidence="2 3" key="1">
    <citation type="journal article" date="2015" name="Int. J. Syst. Evol. Microbiol.">
        <title>Hyunsoonleella pacifica sp. nov., isolated from seawater of South Pacific Gyre.</title>
        <authorList>
            <person name="Gao X."/>
            <person name="Zhang Z."/>
            <person name="Dai X."/>
            <person name="Zhang X.H."/>
        </authorList>
    </citation>
    <scope>NUCLEOTIDE SEQUENCE [LARGE SCALE GENOMIC DNA]</scope>
    <source>
        <strain evidence="2 3">SW033</strain>
    </source>
</reference>
<dbReference type="AlphaFoldDB" id="A0A4Q9FNR7"/>
<name>A0A4Q9FNR7_9FLAO</name>
<dbReference type="RefSeq" id="WP_130937415.1">
    <property type="nucleotide sequence ID" value="NZ_BMEE01000002.1"/>
</dbReference>
<evidence type="ECO:0008006" key="4">
    <source>
        <dbReference type="Google" id="ProtNLM"/>
    </source>
</evidence>
<evidence type="ECO:0000313" key="2">
    <source>
        <dbReference type="EMBL" id="TBN14292.1"/>
    </source>
</evidence>
<evidence type="ECO:0000256" key="1">
    <source>
        <dbReference type="SAM" id="SignalP"/>
    </source>
</evidence>